<dbReference type="PANTHER" id="PTHR23100:SF0">
    <property type="entry name" value="ARGININE BIOSYNTHESIS BIFUNCTIONAL PROTEIN ARGJ, MITOCHONDRIAL"/>
    <property type="match status" value="1"/>
</dbReference>
<evidence type="ECO:0000256" key="9">
    <source>
        <dbReference type="ARBA" id="ARBA00023268"/>
    </source>
</evidence>
<name>A0A328ABE1_9CAUL</name>
<comment type="catalytic activity">
    <reaction evidence="11">
        <text>N(2)-acetyl-L-ornithine + L-glutamate = N-acetyl-L-glutamate + L-ornithine</text>
        <dbReference type="Rhea" id="RHEA:15349"/>
        <dbReference type="ChEBI" id="CHEBI:29985"/>
        <dbReference type="ChEBI" id="CHEBI:44337"/>
        <dbReference type="ChEBI" id="CHEBI:46911"/>
        <dbReference type="ChEBI" id="CHEBI:57805"/>
        <dbReference type="EC" id="2.3.1.35"/>
    </reaction>
</comment>
<evidence type="ECO:0000256" key="3">
    <source>
        <dbReference type="ARBA" id="ARBA00011475"/>
    </source>
</evidence>
<dbReference type="Proteomes" id="UP000249254">
    <property type="component" value="Unassembled WGS sequence"/>
</dbReference>
<dbReference type="EC" id="2.3.1.35" evidence="11"/>
<dbReference type="GO" id="GO:0004358">
    <property type="term" value="F:L-glutamate N-acetyltransferase activity, acting on acetyl-L-ornithine as donor"/>
    <property type="evidence" value="ECO:0007669"/>
    <property type="project" value="UniProtKB-UniRule"/>
</dbReference>
<evidence type="ECO:0000256" key="4">
    <source>
        <dbReference type="ARBA" id="ARBA00022490"/>
    </source>
</evidence>
<evidence type="ECO:0000256" key="11">
    <source>
        <dbReference type="HAMAP-Rule" id="MF_01106"/>
    </source>
</evidence>
<evidence type="ECO:0000256" key="5">
    <source>
        <dbReference type="ARBA" id="ARBA00022571"/>
    </source>
</evidence>
<evidence type="ECO:0000313" key="12">
    <source>
        <dbReference type="EMBL" id="RAK51960.1"/>
    </source>
</evidence>
<comment type="subunit">
    <text evidence="3 11">Heterotetramer of two alpha and two beta chains.</text>
</comment>
<dbReference type="Gene3D" id="3.10.20.340">
    <property type="entry name" value="ArgJ beta chain, C-terminal domain"/>
    <property type="match status" value="1"/>
</dbReference>
<evidence type="ECO:0000256" key="10">
    <source>
        <dbReference type="ARBA" id="ARBA00023315"/>
    </source>
</evidence>
<evidence type="ECO:0000256" key="1">
    <source>
        <dbReference type="ARBA" id="ARBA00004496"/>
    </source>
</evidence>
<dbReference type="AlphaFoldDB" id="A0A328ABE1"/>
<feature type="site" description="Involved in the stabilization of negative charge on the oxyanion by the formation of the oxyanion hole" evidence="11">
    <location>
        <position position="121"/>
    </location>
</feature>
<comment type="pathway">
    <text evidence="11">Amino-acid biosynthesis; L-arginine biosynthesis; N(2)-acetyl-L-ornithine from L-glutamate: step 1/4.</text>
</comment>
<dbReference type="InterPro" id="IPR002813">
    <property type="entry name" value="Arg_biosynth_ArgJ"/>
</dbReference>
<feature type="binding site" evidence="11">
    <location>
        <position position="158"/>
    </location>
    <ligand>
        <name>substrate</name>
    </ligand>
</feature>
<keyword evidence="13" id="KW-1185">Reference proteome</keyword>
<keyword evidence="6 11" id="KW-0028">Amino-acid biosynthesis</keyword>
<feature type="active site" description="Nucleophile" evidence="11">
    <location>
        <position position="195"/>
    </location>
</feature>
<proteinExistence type="inferred from homology"/>
<feature type="binding site" evidence="11">
    <location>
        <position position="405"/>
    </location>
    <ligand>
        <name>substrate</name>
    </ligand>
</feature>
<dbReference type="CDD" id="cd02152">
    <property type="entry name" value="OAT"/>
    <property type="match status" value="1"/>
</dbReference>
<accession>A0A328ABE1</accession>
<dbReference type="InterPro" id="IPR042195">
    <property type="entry name" value="ArgJ_beta_C"/>
</dbReference>
<feature type="binding site" evidence="11">
    <location>
        <position position="282"/>
    </location>
    <ligand>
        <name>substrate</name>
    </ligand>
</feature>
<dbReference type="NCBIfam" id="NF003802">
    <property type="entry name" value="PRK05388.1"/>
    <property type="match status" value="1"/>
</dbReference>
<feature type="binding site" evidence="11">
    <location>
        <position position="195"/>
    </location>
    <ligand>
        <name>substrate</name>
    </ligand>
</feature>
<dbReference type="GO" id="GO:0006526">
    <property type="term" value="P:L-arginine biosynthetic process"/>
    <property type="evidence" value="ECO:0007669"/>
    <property type="project" value="UniProtKB-UniRule"/>
</dbReference>
<feature type="binding site" evidence="11">
    <location>
        <position position="184"/>
    </location>
    <ligand>
        <name>substrate</name>
    </ligand>
</feature>
<dbReference type="NCBIfam" id="TIGR00120">
    <property type="entry name" value="ArgJ"/>
    <property type="match status" value="1"/>
</dbReference>
<dbReference type="OrthoDB" id="9804242at2"/>
<evidence type="ECO:0000256" key="2">
    <source>
        <dbReference type="ARBA" id="ARBA00006774"/>
    </source>
</evidence>
<dbReference type="EMBL" id="QFYQ01000002">
    <property type="protein sequence ID" value="RAK51960.1"/>
    <property type="molecule type" value="Genomic_DNA"/>
</dbReference>
<keyword evidence="5 11" id="KW-0055">Arginine biosynthesis</keyword>
<evidence type="ECO:0000256" key="7">
    <source>
        <dbReference type="ARBA" id="ARBA00022679"/>
    </source>
</evidence>
<sequence>MPVSPLVVPFPKIPPIAGVQLATGRAGFYKHEREDLLVMHFPEGASAAGVFTRHGVGSAPVDWCKRHLTMTKGEGVKAVVVNAGCANSFTGKPGADAVRRVCSAVAKRFDCRQRDVMVASTGVIGVLLDDSKITHRLPEVGARLTDDYWAQAAQAIMTTDTFPKGAYAEATIDGQKVRIAGICKGSGMIAPDMATMLAFVVTDAAISPAALQILCSLYTRNTFNAITVDGDRSTNDTLLLFATGKSGAPKISRAGDKRLADFRDKLEGVLMNLAQQLVRDGEGATKFIKVSVTGAESHASARKIARTICESPLVKTAFAGEDANWGRIVMAVGRADEPIDRDKLSVKFGPHWAAQDGLIASSYDEAKMSAYMKKKELEVTVDVGVGRGSAEMWTCDLTKRYVEINGDYRS</sequence>
<dbReference type="EC" id="2.3.1.1" evidence="11"/>
<dbReference type="FunFam" id="3.10.20.340:FF:000003">
    <property type="entry name" value="Arginine biosynthesis bifunctional protein ArgJ"/>
    <property type="match status" value="1"/>
</dbReference>
<evidence type="ECO:0000313" key="13">
    <source>
        <dbReference type="Proteomes" id="UP000249254"/>
    </source>
</evidence>
<dbReference type="UniPathway" id="UPA00068">
    <property type="reaction ID" value="UER00106"/>
</dbReference>
<gene>
    <name evidence="11" type="primary">argJ</name>
    <name evidence="12" type="ORF">DJ017_17895</name>
</gene>
<comment type="pathway">
    <text evidence="11">Amino-acid biosynthesis; L-arginine biosynthesis; L-ornithine and N-acetyl-L-glutamate from L-glutamate and N(2)-acetyl-L-ornithine (cyclic): step 1/1.</text>
</comment>
<feature type="binding site" evidence="11">
    <location>
        <position position="410"/>
    </location>
    <ligand>
        <name>substrate</name>
    </ligand>
</feature>
<dbReference type="Gene3D" id="3.60.70.12">
    <property type="entry name" value="L-amino peptidase D-ALA esterase/amidase"/>
    <property type="match status" value="1"/>
</dbReference>
<feature type="site" description="Cleavage; by autolysis" evidence="11">
    <location>
        <begin position="194"/>
        <end position="195"/>
    </location>
</feature>
<protein>
    <recommendedName>
        <fullName evidence="11">Arginine biosynthesis bifunctional protein ArgJ</fullName>
    </recommendedName>
    <domain>
        <recommendedName>
            <fullName evidence="11">Glutamate N-acetyltransferase</fullName>
            <ecNumber evidence="11">2.3.1.35</ecNumber>
        </recommendedName>
        <alternativeName>
            <fullName evidence="11">Ornithine acetyltransferase</fullName>
            <shortName evidence="11">OATase</shortName>
        </alternativeName>
        <alternativeName>
            <fullName evidence="11">Ornithine transacetylase</fullName>
        </alternativeName>
    </domain>
    <domain>
        <recommendedName>
            <fullName evidence="11">Amino-acid acetyltransferase</fullName>
            <ecNumber evidence="11">2.3.1.1</ecNumber>
        </recommendedName>
        <alternativeName>
            <fullName evidence="11">N-acetylglutamate synthase</fullName>
            <shortName evidence="11">AGSase</shortName>
        </alternativeName>
    </domain>
    <component>
        <recommendedName>
            <fullName evidence="11">Arginine biosynthesis bifunctional protein ArgJ alpha chain</fullName>
        </recommendedName>
    </component>
    <component>
        <recommendedName>
            <fullName evidence="11">Arginine biosynthesis bifunctional protein ArgJ beta chain</fullName>
        </recommendedName>
    </component>
</protein>
<dbReference type="InterPro" id="IPR016117">
    <property type="entry name" value="ArgJ-like_dom_sf"/>
</dbReference>
<reference evidence="13" key="1">
    <citation type="submission" date="2018-05" db="EMBL/GenBank/DDBJ databases">
        <authorList>
            <person name="Li X."/>
        </authorList>
    </citation>
    <scope>NUCLEOTIDE SEQUENCE [LARGE SCALE GENOMIC DNA]</scope>
    <source>
        <strain evidence="13">LX32</strain>
    </source>
</reference>
<feature type="chain" id="PRO_5023462101" description="Arginine biosynthesis bifunctional protein ArgJ alpha chain" evidence="11">
    <location>
        <begin position="1"/>
        <end position="194"/>
    </location>
</feature>
<comment type="function">
    <text evidence="11">Catalyzes two activities which are involved in the cyclic version of arginine biosynthesis: the synthesis of N-acetylglutamate from glutamate and acetyl-CoA as the acetyl donor, and of ornithine by transacetylation between N(2)-acetylornithine and glutamate.</text>
</comment>
<dbReference type="PANTHER" id="PTHR23100">
    <property type="entry name" value="ARGININE BIOSYNTHESIS BIFUNCTIONAL PROTEIN ARGJ"/>
    <property type="match status" value="1"/>
</dbReference>
<dbReference type="GO" id="GO:0005737">
    <property type="term" value="C:cytoplasm"/>
    <property type="evidence" value="ECO:0007669"/>
    <property type="project" value="UniProtKB-SubCell"/>
</dbReference>
<dbReference type="GO" id="GO:0004042">
    <property type="term" value="F:L-glutamate N-acetyltransferase activity"/>
    <property type="evidence" value="ECO:0007669"/>
    <property type="project" value="UniProtKB-UniRule"/>
</dbReference>
<keyword evidence="9 11" id="KW-0511">Multifunctional enzyme</keyword>
<keyword evidence="8 11" id="KW-0068">Autocatalytic cleavage</keyword>
<keyword evidence="7 11" id="KW-0808">Transferase</keyword>
<keyword evidence="10 11" id="KW-0012">Acyltransferase</keyword>
<comment type="catalytic activity">
    <reaction evidence="11">
        <text>L-glutamate + acetyl-CoA = N-acetyl-L-glutamate + CoA + H(+)</text>
        <dbReference type="Rhea" id="RHEA:24292"/>
        <dbReference type="ChEBI" id="CHEBI:15378"/>
        <dbReference type="ChEBI" id="CHEBI:29985"/>
        <dbReference type="ChEBI" id="CHEBI:44337"/>
        <dbReference type="ChEBI" id="CHEBI:57287"/>
        <dbReference type="ChEBI" id="CHEBI:57288"/>
        <dbReference type="EC" id="2.3.1.1"/>
    </reaction>
</comment>
<dbReference type="GO" id="GO:0006592">
    <property type="term" value="P:ornithine biosynthetic process"/>
    <property type="evidence" value="ECO:0007669"/>
    <property type="project" value="TreeGrafter"/>
</dbReference>
<feature type="chain" id="PRO_5023462102" description="Arginine biosynthesis bifunctional protein ArgJ beta chain" evidence="11">
    <location>
        <begin position="195"/>
        <end position="410"/>
    </location>
</feature>
<keyword evidence="4 11" id="KW-0963">Cytoplasm</keyword>
<evidence type="ECO:0000256" key="8">
    <source>
        <dbReference type="ARBA" id="ARBA00022813"/>
    </source>
</evidence>
<comment type="caution">
    <text evidence="12">The sequence shown here is derived from an EMBL/GenBank/DDBJ whole genome shotgun (WGS) entry which is preliminary data.</text>
</comment>
<dbReference type="FunFam" id="3.60.70.12:FF:000001">
    <property type="entry name" value="Arginine biosynthesis bifunctional protein ArgJ, chloroplastic"/>
    <property type="match status" value="1"/>
</dbReference>
<dbReference type="SUPFAM" id="SSF56266">
    <property type="entry name" value="DmpA/ArgJ-like"/>
    <property type="match status" value="1"/>
</dbReference>
<comment type="subcellular location">
    <subcellularLocation>
        <location evidence="1 11">Cytoplasm</location>
    </subcellularLocation>
</comment>
<organism evidence="12 13">
    <name type="scientific">Phenylobacterium soli</name>
    <dbReference type="NCBI Taxonomy" id="2170551"/>
    <lineage>
        <taxon>Bacteria</taxon>
        <taxon>Pseudomonadati</taxon>
        <taxon>Pseudomonadota</taxon>
        <taxon>Alphaproteobacteria</taxon>
        <taxon>Caulobacterales</taxon>
        <taxon>Caulobacteraceae</taxon>
        <taxon>Phenylobacterium</taxon>
    </lineage>
</organism>
<comment type="similarity">
    <text evidence="2 11">Belongs to the ArgJ family.</text>
</comment>
<evidence type="ECO:0000256" key="6">
    <source>
        <dbReference type="ARBA" id="ARBA00022605"/>
    </source>
</evidence>
<feature type="site" description="Involved in the stabilization of negative charge on the oxyanion by the formation of the oxyanion hole" evidence="11">
    <location>
        <position position="122"/>
    </location>
</feature>
<dbReference type="Pfam" id="PF01960">
    <property type="entry name" value="ArgJ"/>
    <property type="match status" value="1"/>
</dbReference>
<dbReference type="HAMAP" id="MF_01106">
    <property type="entry name" value="ArgJ"/>
    <property type="match status" value="1"/>
</dbReference>